<feature type="compositionally biased region" description="Polar residues" evidence="1">
    <location>
        <begin position="305"/>
        <end position="324"/>
    </location>
</feature>
<dbReference type="STRING" id="36050.A0A1B8AJE2"/>
<feature type="region of interest" description="Disordered" evidence="1">
    <location>
        <begin position="385"/>
        <end position="428"/>
    </location>
</feature>
<gene>
    <name evidence="2" type="ORF">FPOA_06786</name>
</gene>
<reference evidence="2 3" key="1">
    <citation type="submission" date="2016-06" db="EMBL/GenBank/DDBJ databases">
        <title>Living apart together: crosstalk between the core and supernumerary genomes in a fungal plant pathogen.</title>
        <authorList>
            <person name="Vanheule A."/>
            <person name="Audenaert K."/>
            <person name="Warris S."/>
            <person name="Van De Geest H."/>
            <person name="Schijlen E."/>
            <person name="Hofte M."/>
            <person name="De Saeger S."/>
            <person name="Haesaert G."/>
            <person name="Waalwijk C."/>
            <person name="Van Der Lee T."/>
        </authorList>
    </citation>
    <scope>NUCLEOTIDE SEQUENCE [LARGE SCALE GENOMIC DNA]</scope>
    <source>
        <strain evidence="2 3">2516</strain>
    </source>
</reference>
<dbReference type="AlphaFoldDB" id="A0A1B8AJE2"/>
<evidence type="ECO:0008006" key="4">
    <source>
        <dbReference type="Google" id="ProtNLM"/>
    </source>
</evidence>
<keyword evidence="3" id="KW-1185">Reference proteome</keyword>
<dbReference type="Proteomes" id="UP000091967">
    <property type="component" value="Unassembled WGS sequence"/>
</dbReference>
<proteinExistence type="predicted"/>
<evidence type="ECO:0000256" key="1">
    <source>
        <dbReference type="SAM" id="MobiDB-lite"/>
    </source>
</evidence>
<feature type="compositionally biased region" description="Low complexity" evidence="1">
    <location>
        <begin position="406"/>
        <end position="419"/>
    </location>
</feature>
<sequence>MRVDIDPEGDTLLILATNQNLPVSTDTSGTVADRTEKHFLCSKKHLTLASRRAARVFSSNFKESSKQDDGLYHWNFGTAFNPEAFAIVLNVIHGKSRTVPQTLGLDLLAEVASIVDDLECSDAILIFGYRWLMSFGIFYPFPKTMDKTLAQLILVSFVLEDTNIFSLSTKLAIRHSSDTVPSFDLPIRLDIIKRIEDSRASILQDLVQKLDKLQDDLLEGRLGCSDGCRAMLLGSLLQMMKASKLYPPPEPPFSSLTLGWVIESLRYTQSPRYFGPFNDGPAGKHSGLWHMQVQPSATPAPPVKSSLSGPSSNQSHPQNNTIPRSTPGGLFGNSSVRQSAPATNAASSGPFTTSPAFTSGGLFGTPAVPQANTATVTSSQLFGGGTAPQTAVPTRSFGGLFGDSGGNTTASGSGAATTSQDMNAPQKITRHDCRLKDLIDPLVLAVEEKIQGLQLTDFPQL</sequence>
<feature type="region of interest" description="Disordered" evidence="1">
    <location>
        <begin position="294"/>
        <end position="352"/>
    </location>
</feature>
<dbReference type="EMBL" id="LYXU01000003">
    <property type="protein sequence ID" value="OBS20416.1"/>
    <property type="molecule type" value="Genomic_DNA"/>
</dbReference>
<feature type="compositionally biased region" description="Polar residues" evidence="1">
    <location>
        <begin position="332"/>
        <end position="352"/>
    </location>
</feature>
<name>A0A1B8AJE2_FUSPO</name>
<organism evidence="2 3">
    <name type="scientific">Fusarium poae</name>
    <dbReference type="NCBI Taxonomy" id="36050"/>
    <lineage>
        <taxon>Eukaryota</taxon>
        <taxon>Fungi</taxon>
        <taxon>Dikarya</taxon>
        <taxon>Ascomycota</taxon>
        <taxon>Pezizomycotina</taxon>
        <taxon>Sordariomycetes</taxon>
        <taxon>Hypocreomycetidae</taxon>
        <taxon>Hypocreales</taxon>
        <taxon>Nectriaceae</taxon>
        <taxon>Fusarium</taxon>
    </lineage>
</organism>
<evidence type="ECO:0000313" key="3">
    <source>
        <dbReference type="Proteomes" id="UP000091967"/>
    </source>
</evidence>
<protein>
    <recommendedName>
        <fullName evidence="4">BTB domain-containing protein</fullName>
    </recommendedName>
</protein>
<evidence type="ECO:0000313" key="2">
    <source>
        <dbReference type="EMBL" id="OBS20416.1"/>
    </source>
</evidence>
<comment type="caution">
    <text evidence="2">The sequence shown here is derived from an EMBL/GenBank/DDBJ whole genome shotgun (WGS) entry which is preliminary data.</text>
</comment>
<accession>A0A1B8AJE2</accession>
<dbReference type="OMA" id="MNAARIW"/>